<accession>A0A6G0X753</accession>
<organism evidence="2 3">
    <name type="scientific">Aphanomyces euteiches</name>
    <dbReference type="NCBI Taxonomy" id="100861"/>
    <lineage>
        <taxon>Eukaryota</taxon>
        <taxon>Sar</taxon>
        <taxon>Stramenopiles</taxon>
        <taxon>Oomycota</taxon>
        <taxon>Saprolegniomycetes</taxon>
        <taxon>Saprolegniales</taxon>
        <taxon>Verrucalvaceae</taxon>
        <taxon>Aphanomyces</taxon>
    </lineage>
</organism>
<proteinExistence type="predicted"/>
<dbReference type="PANTHER" id="PTHR31827:SF1">
    <property type="entry name" value="EMB|CAB89363.1"/>
    <property type="match status" value="1"/>
</dbReference>
<feature type="domain" description="WRKY19-like zinc finger" evidence="1">
    <location>
        <begin position="77"/>
        <end position="100"/>
    </location>
</feature>
<evidence type="ECO:0000259" key="1">
    <source>
        <dbReference type="Pfam" id="PF24906"/>
    </source>
</evidence>
<keyword evidence="3" id="KW-1185">Reference proteome</keyword>
<dbReference type="VEuPathDB" id="FungiDB:AeMF1_014390"/>
<gene>
    <name evidence="2" type="ORF">Ae201684_007853</name>
</gene>
<comment type="caution">
    <text evidence="2">The sequence shown here is derived from an EMBL/GenBank/DDBJ whole genome shotgun (WGS) entry which is preliminary data.</text>
</comment>
<evidence type="ECO:0000313" key="2">
    <source>
        <dbReference type="EMBL" id="KAF0735849.1"/>
    </source>
</evidence>
<dbReference type="AlphaFoldDB" id="A0A6G0X753"/>
<dbReference type="Proteomes" id="UP000481153">
    <property type="component" value="Unassembled WGS sequence"/>
</dbReference>
<evidence type="ECO:0000313" key="3">
    <source>
        <dbReference type="Proteomes" id="UP000481153"/>
    </source>
</evidence>
<dbReference type="Pfam" id="PF24906">
    <property type="entry name" value="Zf_WRKY19"/>
    <property type="match status" value="1"/>
</dbReference>
<protein>
    <recommendedName>
        <fullName evidence="1">WRKY19-like zinc finger domain-containing protein</fullName>
    </recommendedName>
</protein>
<dbReference type="PANTHER" id="PTHR31827">
    <property type="entry name" value="EMB|CAB89363.1"/>
    <property type="match status" value="1"/>
</dbReference>
<dbReference type="EMBL" id="VJMJ01000093">
    <property type="protein sequence ID" value="KAF0735849.1"/>
    <property type="molecule type" value="Genomic_DNA"/>
</dbReference>
<sequence>MMRCTFKDCANQVHGGLDKCKFHKARKQCCMDGCLNIVYARNLCVRHGGKKKCTAPGCKSNAYGGEFCGQHGGIVSKRFCKFQGCSKQAHARGLCVRHGGGRICTIHDCSHHARENGLCQKHIRRGHHDNDDRLSEASEVSVVLAEQIKVLDVVQPIGFGEIASQPLTSLDQMEFLHFLDEYFDVLPKAYVTVPSAWNTTATENQPRYIL</sequence>
<name>A0A6G0X753_9STRA</name>
<reference evidence="2 3" key="1">
    <citation type="submission" date="2019-07" db="EMBL/GenBank/DDBJ databases">
        <title>Genomics analysis of Aphanomyces spp. identifies a new class of oomycete effector associated with host adaptation.</title>
        <authorList>
            <person name="Gaulin E."/>
        </authorList>
    </citation>
    <scope>NUCLEOTIDE SEQUENCE [LARGE SCALE GENOMIC DNA]</scope>
    <source>
        <strain evidence="2 3">ATCC 201684</strain>
    </source>
</reference>
<dbReference type="InterPro" id="IPR056866">
    <property type="entry name" value="Znf_WRKY19"/>
</dbReference>